<sequence>MAGSKSPRPDGMPAKFFQHYWDIMGDTLTKVIAKLLALRLKKLLPNVILDSQSPFVPNRLITNNTLLAYEAHHLIKHRKQGNQGLMSIKLDMLKAYDRIEWAFLKGNALPTELLIMMYVELVTYSLLINGEQVGYIQPSGELIQGDPLSSYLFIICTEGLIALLKGAISRGELNGIKGLQPLSHLMFADDTLLLGQATIPEAQVIRDTLSRYELWSGQLENVQKSMILFSPNVPMHTRNEIFRVFGMPQVSTHGKYQDFQPTLVLPRRKFSTPS</sequence>
<accession>A0AAV3QEX6</accession>
<gene>
    <name evidence="2" type="ORF">LIER_18691</name>
</gene>
<keyword evidence="3" id="KW-1185">Reference proteome</keyword>
<evidence type="ECO:0000259" key="1">
    <source>
        <dbReference type="Pfam" id="PF00078"/>
    </source>
</evidence>
<dbReference type="EMBL" id="BAABME010004513">
    <property type="protein sequence ID" value="GAA0162649.1"/>
    <property type="molecule type" value="Genomic_DNA"/>
</dbReference>
<dbReference type="PANTHER" id="PTHR46890:SF48">
    <property type="entry name" value="RNA-DIRECTED DNA POLYMERASE"/>
    <property type="match status" value="1"/>
</dbReference>
<evidence type="ECO:0000313" key="2">
    <source>
        <dbReference type="EMBL" id="GAA0162649.1"/>
    </source>
</evidence>
<organism evidence="2 3">
    <name type="scientific">Lithospermum erythrorhizon</name>
    <name type="common">Purple gromwell</name>
    <name type="synonym">Lithospermum officinale var. erythrorhizon</name>
    <dbReference type="NCBI Taxonomy" id="34254"/>
    <lineage>
        <taxon>Eukaryota</taxon>
        <taxon>Viridiplantae</taxon>
        <taxon>Streptophyta</taxon>
        <taxon>Embryophyta</taxon>
        <taxon>Tracheophyta</taxon>
        <taxon>Spermatophyta</taxon>
        <taxon>Magnoliopsida</taxon>
        <taxon>eudicotyledons</taxon>
        <taxon>Gunneridae</taxon>
        <taxon>Pentapetalae</taxon>
        <taxon>asterids</taxon>
        <taxon>lamiids</taxon>
        <taxon>Boraginales</taxon>
        <taxon>Boraginaceae</taxon>
        <taxon>Boraginoideae</taxon>
        <taxon>Lithospermeae</taxon>
        <taxon>Lithospermum</taxon>
    </lineage>
</organism>
<name>A0AAV3QEX6_LITER</name>
<proteinExistence type="predicted"/>
<dbReference type="InterPro" id="IPR000477">
    <property type="entry name" value="RT_dom"/>
</dbReference>
<dbReference type="Proteomes" id="UP001454036">
    <property type="component" value="Unassembled WGS sequence"/>
</dbReference>
<evidence type="ECO:0000313" key="3">
    <source>
        <dbReference type="Proteomes" id="UP001454036"/>
    </source>
</evidence>
<dbReference type="AlphaFoldDB" id="A0AAV3QEX6"/>
<comment type="caution">
    <text evidence="2">The sequence shown here is derived from an EMBL/GenBank/DDBJ whole genome shotgun (WGS) entry which is preliminary data.</text>
</comment>
<protein>
    <recommendedName>
        <fullName evidence="1">Reverse transcriptase domain-containing protein</fullName>
    </recommendedName>
</protein>
<dbReference type="Pfam" id="PF00078">
    <property type="entry name" value="RVT_1"/>
    <property type="match status" value="1"/>
</dbReference>
<dbReference type="PANTHER" id="PTHR46890">
    <property type="entry name" value="NON-LTR RETROLELEMENT REVERSE TRANSCRIPTASE-LIKE PROTEIN-RELATED"/>
    <property type="match status" value="1"/>
</dbReference>
<dbReference type="InterPro" id="IPR052343">
    <property type="entry name" value="Retrotransposon-Effector_Assoc"/>
</dbReference>
<feature type="domain" description="Reverse transcriptase" evidence="1">
    <location>
        <begin position="28"/>
        <end position="225"/>
    </location>
</feature>
<reference evidence="2 3" key="1">
    <citation type="submission" date="2024-01" db="EMBL/GenBank/DDBJ databases">
        <title>The complete chloroplast genome sequence of Lithospermum erythrorhizon: insights into the phylogenetic relationship among Boraginaceae species and the maternal lineages of purple gromwells.</title>
        <authorList>
            <person name="Okada T."/>
            <person name="Watanabe K."/>
        </authorList>
    </citation>
    <scope>NUCLEOTIDE SEQUENCE [LARGE SCALE GENOMIC DNA]</scope>
</reference>